<feature type="transmembrane region" description="Helical" evidence="7">
    <location>
        <begin position="301"/>
        <end position="319"/>
    </location>
</feature>
<feature type="transmembrane region" description="Helical" evidence="7">
    <location>
        <begin position="325"/>
        <end position="346"/>
    </location>
</feature>
<sequence length="436" mass="44875">MDGTKNDTADKRAGLRGLLPDLTPLRVSRDFRLVWSSGLVTSIGSVFTLIALQLQVAQITGSALAVGALGAAELIPVVLFGLYGGAIADAFDRRKVILATELGLSLVALGLLGNALLGQPMIWPLYVAAAATAALQGVQQPSLEAVTPRIVAHDQLPAAISVTAARWTVAGVVGPAIAGVAIASFGVRTAFAVDAVSFAISIALLLLVRPVPASPEAESPSFSGVGRAIGYAWSRPELVGTYAADMAATVLALPIALFPFLATELHALWALGLLYSAMFAGSLVAGLTSGWTGRVHRHGRMILLGAVICGAAVTIAGLVPNIWVLIVMLAISGAATWVSDVFRGIIWSQSIPDGMRGRLAGIELITGSAGPAIGDLRAGALATRFGIRPALWIGGLATLITAGTLSAALPSLWRYDARTDPHVAQVKAAVEKQAAE</sequence>
<accession>A0ABN2IXH3</accession>
<name>A0ABN2IXH3_9ACTN</name>
<dbReference type="Gene3D" id="1.20.1250.20">
    <property type="entry name" value="MFS general substrate transporter like domains"/>
    <property type="match status" value="1"/>
</dbReference>
<feature type="transmembrane region" description="Helical" evidence="7">
    <location>
        <begin position="159"/>
        <end position="183"/>
    </location>
</feature>
<keyword evidence="10" id="KW-1185">Reference proteome</keyword>
<feature type="transmembrane region" description="Helical" evidence="7">
    <location>
        <begin position="268"/>
        <end position="289"/>
    </location>
</feature>
<dbReference type="EMBL" id="BAAANY010000038">
    <property type="protein sequence ID" value="GAA1713624.1"/>
    <property type="molecule type" value="Genomic_DNA"/>
</dbReference>
<gene>
    <name evidence="9" type="ORF">GCM10009765_73390</name>
</gene>
<evidence type="ECO:0000256" key="5">
    <source>
        <dbReference type="ARBA" id="ARBA00022989"/>
    </source>
</evidence>
<feature type="transmembrane region" description="Helical" evidence="7">
    <location>
        <begin position="189"/>
        <end position="208"/>
    </location>
</feature>
<dbReference type="PROSITE" id="PS50850">
    <property type="entry name" value="MFS"/>
    <property type="match status" value="1"/>
</dbReference>
<evidence type="ECO:0000256" key="6">
    <source>
        <dbReference type="ARBA" id="ARBA00023136"/>
    </source>
</evidence>
<keyword evidence="2" id="KW-0813">Transport</keyword>
<dbReference type="Pfam" id="PF05977">
    <property type="entry name" value="MFS_3"/>
    <property type="match status" value="1"/>
</dbReference>
<keyword evidence="6 7" id="KW-0472">Membrane</keyword>
<reference evidence="9 10" key="1">
    <citation type="journal article" date="2019" name="Int. J. Syst. Evol. Microbiol.">
        <title>The Global Catalogue of Microorganisms (GCM) 10K type strain sequencing project: providing services to taxonomists for standard genome sequencing and annotation.</title>
        <authorList>
            <consortium name="The Broad Institute Genomics Platform"/>
            <consortium name="The Broad Institute Genome Sequencing Center for Infectious Disease"/>
            <person name="Wu L."/>
            <person name="Ma J."/>
        </authorList>
    </citation>
    <scope>NUCLEOTIDE SEQUENCE [LARGE SCALE GENOMIC DNA]</scope>
    <source>
        <strain evidence="9 10">JCM 14718</strain>
    </source>
</reference>
<comment type="subcellular location">
    <subcellularLocation>
        <location evidence="1">Cell inner membrane</location>
        <topology evidence="1">Multi-pass membrane protein</topology>
    </subcellularLocation>
</comment>
<protein>
    <submittedName>
        <fullName evidence="9">MFS transporter</fullName>
    </submittedName>
</protein>
<dbReference type="InterPro" id="IPR010290">
    <property type="entry name" value="TM_effector"/>
</dbReference>
<feature type="domain" description="Major facilitator superfamily (MFS) profile" evidence="8">
    <location>
        <begin position="187"/>
        <end position="436"/>
    </location>
</feature>
<feature type="transmembrane region" description="Helical" evidence="7">
    <location>
        <begin position="33"/>
        <end position="56"/>
    </location>
</feature>
<evidence type="ECO:0000256" key="2">
    <source>
        <dbReference type="ARBA" id="ARBA00022448"/>
    </source>
</evidence>
<comment type="caution">
    <text evidence="9">The sequence shown here is derived from an EMBL/GenBank/DDBJ whole genome shotgun (WGS) entry which is preliminary data.</text>
</comment>
<keyword evidence="4 7" id="KW-0812">Transmembrane</keyword>
<dbReference type="PANTHER" id="PTHR23513">
    <property type="entry name" value="INTEGRAL MEMBRANE EFFLUX PROTEIN-RELATED"/>
    <property type="match status" value="1"/>
</dbReference>
<evidence type="ECO:0000313" key="10">
    <source>
        <dbReference type="Proteomes" id="UP001500618"/>
    </source>
</evidence>
<dbReference type="RefSeq" id="WP_163568902.1">
    <property type="nucleotide sequence ID" value="NZ_BAAANY010000038.1"/>
</dbReference>
<proteinExistence type="predicted"/>
<evidence type="ECO:0000256" key="3">
    <source>
        <dbReference type="ARBA" id="ARBA00022475"/>
    </source>
</evidence>
<feature type="transmembrane region" description="Helical" evidence="7">
    <location>
        <begin position="96"/>
        <end position="115"/>
    </location>
</feature>
<evidence type="ECO:0000256" key="7">
    <source>
        <dbReference type="SAM" id="Phobius"/>
    </source>
</evidence>
<feature type="transmembrane region" description="Helical" evidence="7">
    <location>
        <begin position="62"/>
        <end position="84"/>
    </location>
</feature>
<evidence type="ECO:0000256" key="1">
    <source>
        <dbReference type="ARBA" id="ARBA00004429"/>
    </source>
</evidence>
<dbReference type="InterPro" id="IPR036259">
    <property type="entry name" value="MFS_trans_sf"/>
</dbReference>
<dbReference type="SUPFAM" id="SSF103473">
    <property type="entry name" value="MFS general substrate transporter"/>
    <property type="match status" value="1"/>
</dbReference>
<feature type="transmembrane region" description="Helical" evidence="7">
    <location>
        <begin position="390"/>
        <end position="413"/>
    </location>
</feature>
<dbReference type="PANTHER" id="PTHR23513:SF9">
    <property type="entry name" value="ENTEROBACTIN EXPORTER ENTS"/>
    <property type="match status" value="1"/>
</dbReference>
<dbReference type="InterPro" id="IPR020846">
    <property type="entry name" value="MFS_dom"/>
</dbReference>
<dbReference type="Proteomes" id="UP001500618">
    <property type="component" value="Unassembled WGS sequence"/>
</dbReference>
<dbReference type="CDD" id="cd06173">
    <property type="entry name" value="MFS_MefA_like"/>
    <property type="match status" value="1"/>
</dbReference>
<keyword evidence="3" id="KW-1003">Cell membrane</keyword>
<keyword evidence="5 7" id="KW-1133">Transmembrane helix</keyword>
<feature type="transmembrane region" description="Helical" evidence="7">
    <location>
        <begin position="242"/>
        <end position="262"/>
    </location>
</feature>
<evidence type="ECO:0000259" key="8">
    <source>
        <dbReference type="PROSITE" id="PS50850"/>
    </source>
</evidence>
<evidence type="ECO:0000313" key="9">
    <source>
        <dbReference type="EMBL" id="GAA1713624.1"/>
    </source>
</evidence>
<evidence type="ECO:0000256" key="4">
    <source>
        <dbReference type="ARBA" id="ARBA00022692"/>
    </source>
</evidence>
<organism evidence="9 10">
    <name type="scientific">Fodinicola feengrottensis</name>
    <dbReference type="NCBI Taxonomy" id="435914"/>
    <lineage>
        <taxon>Bacteria</taxon>
        <taxon>Bacillati</taxon>
        <taxon>Actinomycetota</taxon>
        <taxon>Actinomycetes</taxon>
        <taxon>Mycobacteriales</taxon>
        <taxon>Fodinicola</taxon>
    </lineage>
</organism>